<keyword evidence="11" id="KW-0040">ANK repeat</keyword>
<dbReference type="SMART" id="SM00248">
    <property type="entry name" value="ANK"/>
    <property type="match status" value="5"/>
</dbReference>
<dbReference type="SUPFAM" id="SSF57196">
    <property type="entry name" value="EGF/Laminin"/>
    <property type="match status" value="4"/>
</dbReference>
<evidence type="ECO:0000259" key="14">
    <source>
        <dbReference type="PROSITE" id="PS50026"/>
    </source>
</evidence>
<name>A0A4Z2CSF3_SCHJA</name>
<dbReference type="PRINTS" id="PR01983">
    <property type="entry name" value="NOTCH"/>
</dbReference>
<dbReference type="SMART" id="SM00181">
    <property type="entry name" value="EGF"/>
    <property type="match status" value="5"/>
</dbReference>
<evidence type="ECO:0000256" key="2">
    <source>
        <dbReference type="ARBA" id="ARBA00022525"/>
    </source>
</evidence>
<dbReference type="Pfam" id="PF00066">
    <property type="entry name" value="Notch"/>
    <property type="match status" value="2"/>
</dbReference>
<dbReference type="InterPro" id="IPR000742">
    <property type="entry name" value="EGF"/>
</dbReference>
<keyword evidence="7 13" id="KW-0472">Membrane</keyword>
<accession>A0A4Z2CSF3</accession>
<dbReference type="GO" id="GO:0012505">
    <property type="term" value="C:endomembrane system"/>
    <property type="evidence" value="ECO:0007669"/>
    <property type="project" value="UniProtKB-SubCell"/>
</dbReference>
<evidence type="ECO:0000256" key="1">
    <source>
        <dbReference type="ARBA" id="ARBA00004613"/>
    </source>
</evidence>
<dbReference type="FunFam" id="2.10.25.10:FF:000045">
    <property type="entry name" value="Slit guidance ligand 2"/>
    <property type="match status" value="1"/>
</dbReference>
<keyword evidence="6 13" id="KW-1133">Transmembrane helix</keyword>
<proteinExistence type="predicted"/>
<evidence type="ECO:0000256" key="10">
    <source>
        <dbReference type="ARBA" id="ARBA00046288"/>
    </source>
</evidence>
<dbReference type="PROSITE" id="PS00022">
    <property type="entry name" value="EGF_1"/>
    <property type="match status" value="4"/>
</dbReference>
<feature type="domain" description="EGF-like" evidence="14">
    <location>
        <begin position="90"/>
        <end position="127"/>
    </location>
</feature>
<dbReference type="InterPro" id="IPR000800">
    <property type="entry name" value="Notch_dom"/>
</dbReference>
<evidence type="ECO:0000256" key="6">
    <source>
        <dbReference type="ARBA" id="ARBA00022989"/>
    </source>
</evidence>
<dbReference type="Pfam" id="PF00008">
    <property type="entry name" value="EGF"/>
    <property type="match status" value="3"/>
</dbReference>
<feature type="disulfide bond" evidence="12">
    <location>
        <begin position="155"/>
        <end position="164"/>
    </location>
</feature>
<evidence type="ECO:0000256" key="13">
    <source>
        <dbReference type="SAM" id="Phobius"/>
    </source>
</evidence>
<dbReference type="SUPFAM" id="SSF90193">
    <property type="entry name" value="Notch domain"/>
    <property type="match status" value="2"/>
</dbReference>
<feature type="transmembrane region" description="Helical" evidence="13">
    <location>
        <begin position="6"/>
        <end position="27"/>
    </location>
</feature>
<dbReference type="EMBL" id="SKCS01000443">
    <property type="protein sequence ID" value="TNN07014.1"/>
    <property type="molecule type" value="Genomic_DNA"/>
</dbReference>
<keyword evidence="16" id="KW-1185">Reference proteome</keyword>
<keyword evidence="2" id="KW-0964">Secreted</keyword>
<evidence type="ECO:0000256" key="5">
    <source>
        <dbReference type="ARBA" id="ARBA00022737"/>
    </source>
</evidence>
<keyword evidence="5" id="KW-0677">Repeat</keyword>
<feature type="repeat" description="ANK" evidence="11">
    <location>
        <begin position="1023"/>
        <end position="1055"/>
    </location>
</feature>
<keyword evidence="4 13" id="KW-0812">Transmembrane</keyword>
<sequence length="1181" mass="134255">MLNTVIVTFMIVLMYSLFNGLYLCYAIKNRNDTKLYIPHNPCELNPCQNGAQCVNIQNWSRKLSINKFDTLVDYFCVCLKGWTGQNCTDDIDDCVMQPCRNGGICEDKPNMRFYCHCPIEFVGQTCEYRNPCQFSPCLNGGACYSDPFGQFTCICPQWYSGVRCEKEINPCYPTSPCLGKHSTCHLLTSKNRTVSGPSFSIHKSEYIVDFICQCGPDYFGRYCDKKQNLCMKNNCQNGATCLQNDSHYDCLCPLGFTGPICNIPVDVSKYTHSDVNMLIESHKVGINETNNNSTESFNLFGDYCYQLGCSDARAGDNICQAKCIYAKCLDAEEELQKDCQHWLKCLRVTDHSVNQYNMTTCVEQFKNGKCQHECNRSECYLDGLDCFQSILSCAPFEFCRQSYGDGVCHVQCNTVQCGYDGGDCNVIHENKNLSSKYILFNLRTNQSQFLLNRSHFLGNLGILLQSIVNIAKDNVTEDLLIENIPSKNQIKLLLKVMSPKFQLHINCNPNEEISCSNFSVSLFKTNELKNYILAALSTFQYKSPFDIIYLNFVDSPSQSHFKALLEADSLTVTKISNEAIGLYTCICILAGIIIILVLFLVFQRDNKWHKPLKRVKTKGIWCPPIPSIYSKTNQIELLGQQSSLYFPELTSSMTITKPTVTTTINEPKYVDNTFKQNSSTLSFFQSYLNSSTANEKDALLLPNVPKCINENISEFLSDKDELMSNILPNSTNVYTVSKCLDNLFNEGLESFQTFRENEKHSQHDYKLNFENKDNLTSIENESLHFNEQNTINTYNNETKMKTNESYQEDVIKMISSLDGLHPCNVMQQHQIEQILNDYSIKEYSDDDLSKNLLRDQSLLHVAAHMNAGYDVINKICRSRHNQAPLGVLYVDSLGRTALTNAAAANSLESVKSLYQLEKEALVNKKSTKSVKLHHIIKPKSNYRSRRRNQIYESRQCSPIIAAIQGGNDEIVKYLLDDGCLYNTVDQYGRNAVHWAAVTNSVKTLSRLSQCKGFARLMNMKDDWDRTPIMLAIREGCQEAVEFLLDKQAKIEIIDCMENDCLSLCIEKGYERMYELLMNYIRTKSSETKSLTRDKTVNIFDDNPVITKQGIALTPILMSTQCETPVTTLISTTSAQNSTDNICRVNTFDWVSLSDNSISEEFIDYDQITEDINEDCTVNVKK</sequence>
<dbReference type="Gene3D" id="2.10.25.10">
    <property type="entry name" value="Laminin"/>
    <property type="match status" value="4"/>
</dbReference>
<feature type="disulfide bond" evidence="12">
    <location>
        <begin position="252"/>
        <end position="261"/>
    </location>
</feature>
<evidence type="ECO:0000256" key="9">
    <source>
        <dbReference type="ARBA" id="ARBA00023180"/>
    </source>
</evidence>
<gene>
    <name evidence="15" type="ORF">EWB00_008041</name>
</gene>
<feature type="disulfide bond" evidence="12">
    <location>
        <begin position="78"/>
        <end position="87"/>
    </location>
</feature>
<protein>
    <submittedName>
        <fullName evidence="15">Neurogenic locus Notch protein</fullName>
    </submittedName>
</protein>
<dbReference type="CDD" id="cd00054">
    <property type="entry name" value="EGF_CA"/>
    <property type="match status" value="4"/>
</dbReference>
<dbReference type="AlphaFoldDB" id="A0A4Z2CSF3"/>
<dbReference type="GO" id="GO:0005576">
    <property type="term" value="C:extracellular region"/>
    <property type="evidence" value="ECO:0007669"/>
    <property type="project" value="UniProtKB-SubCell"/>
</dbReference>
<keyword evidence="3 12" id="KW-0245">EGF-like domain</keyword>
<comment type="caution">
    <text evidence="15">The sequence shown here is derived from an EMBL/GenBank/DDBJ whole genome shotgun (WGS) entry which is preliminary data.</text>
</comment>
<dbReference type="SMART" id="SM00004">
    <property type="entry name" value="NL"/>
    <property type="match status" value="2"/>
</dbReference>
<dbReference type="Pfam" id="PF12796">
    <property type="entry name" value="Ank_2"/>
    <property type="match status" value="2"/>
</dbReference>
<reference evidence="15 16" key="1">
    <citation type="submission" date="2019-03" db="EMBL/GenBank/DDBJ databases">
        <title>An improved genome assembly of the fluke Schistosoma japonicum.</title>
        <authorList>
            <person name="Hu W."/>
            <person name="Luo F."/>
            <person name="Yin M."/>
            <person name="Mo X."/>
            <person name="Sun C."/>
            <person name="Wu Q."/>
            <person name="Zhu B."/>
            <person name="Xiang M."/>
            <person name="Wang J."/>
            <person name="Wang Y."/>
            <person name="Zhang T."/>
            <person name="Xu B."/>
            <person name="Zheng H."/>
            <person name="Feng Z."/>
        </authorList>
    </citation>
    <scope>NUCLEOTIDE SEQUENCE [LARGE SCALE GENOMIC DNA]</scope>
    <source>
        <strain evidence="15">HuSjv2</strain>
        <tissue evidence="15">Worms</tissue>
    </source>
</reference>
<dbReference type="InterPro" id="IPR051022">
    <property type="entry name" value="Notch_Cell-Fate_Det"/>
</dbReference>
<keyword evidence="9" id="KW-0325">Glycoprotein</keyword>
<evidence type="ECO:0000313" key="15">
    <source>
        <dbReference type="EMBL" id="TNN07014.1"/>
    </source>
</evidence>
<dbReference type="InterPro" id="IPR002110">
    <property type="entry name" value="Ankyrin_rpt"/>
</dbReference>
<comment type="subcellular location">
    <subcellularLocation>
        <location evidence="10">Endomembrane system</location>
        <topology evidence="10">Single-pass type I membrane protein</topology>
    </subcellularLocation>
    <subcellularLocation>
        <location evidence="1">Secreted</location>
    </subcellularLocation>
</comment>
<comment type="caution">
    <text evidence="12">Lacks conserved residue(s) required for the propagation of feature annotation.</text>
</comment>
<dbReference type="OrthoDB" id="430340at2759"/>
<evidence type="ECO:0000256" key="4">
    <source>
        <dbReference type="ARBA" id="ARBA00022692"/>
    </source>
</evidence>
<dbReference type="FunFam" id="2.10.25.10:FF:000246">
    <property type="entry name" value="EGF-like repeat and discoidin I-like domain-containing protein 3"/>
    <property type="match status" value="1"/>
</dbReference>
<dbReference type="InterPro" id="IPR036770">
    <property type="entry name" value="Ankyrin_rpt-contain_sf"/>
</dbReference>
<feature type="domain" description="EGF-like" evidence="14">
    <location>
        <begin position="38"/>
        <end position="88"/>
    </location>
</feature>
<dbReference type="SMART" id="SM00179">
    <property type="entry name" value="EGF_CA"/>
    <property type="match status" value="4"/>
</dbReference>
<dbReference type="PANTHER" id="PTHR24049">
    <property type="entry name" value="CRUMBS FAMILY MEMBER"/>
    <property type="match status" value="1"/>
</dbReference>
<evidence type="ECO:0000313" key="16">
    <source>
        <dbReference type="Proteomes" id="UP000311919"/>
    </source>
</evidence>
<dbReference type="Proteomes" id="UP000311919">
    <property type="component" value="Unassembled WGS sequence"/>
</dbReference>
<feature type="domain" description="EGF-like" evidence="14">
    <location>
        <begin position="226"/>
        <end position="262"/>
    </location>
</feature>
<dbReference type="InterPro" id="IPR001881">
    <property type="entry name" value="EGF-like_Ca-bd_dom"/>
</dbReference>
<evidence type="ECO:0000256" key="12">
    <source>
        <dbReference type="PROSITE-ProRule" id="PRU00076"/>
    </source>
</evidence>
<organism evidence="15 16">
    <name type="scientific">Schistosoma japonicum</name>
    <name type="common">Blood fluke</name>
    <dbReference type="NCBI Taxonomy" id="6182"/>
    <lineage>
        <taxon>Eukaryota</taxon>
        <taxon>Metazoa</taxon>
        <taxon>Spiralia</taxon>
        <taxon>Lophotrochozoa</taxon>
        <taxon>Platyhelminthes</taxon>
        <taxon>Trematoda</taxon>
        <taxon>Digenea</taxon>
        <taxon>Strigeidida</taxon>
        <taxon>Schistosomatoidea</taxon>
        <taxon>Schistosomatidae</taxon>
        <taxon>Schistosoma</taxon>
    </lineage>
</organism>
<dbReference type="Gene3D" id="1.25.40.20">
    <property type="entry name" value="Ankyrin repeat-containing domain"/>
    <property type="match status" value="1"/>
</dbReference>
<dbReference type="GO" id="GO:0005509">
    <property type="term" value="F:calcium ion binding"/>
    <property type="evidence" value="ECO:0007669"/>
    <property type="project" value="InterPro"/>
</dbReference>
<evidence type="ECO:0000256" key="3">
    <source>
        <dbReference type="ARBA" id="ARBA00022536"/>
    </source>
</evidence>
<evidence type="ECO:0000256" key="8">
    <source>
        <dbReference type="ARBA" id="ARBA00023157"/>
    </source>
</evidence>
<evidence type="ECO:0000256" key="11">
    <source>
        <dbReference type="PROSITE-ProRule" id="PRU00023"/>
    </source>
</evidence>
<dbReference type="PROSITE" id="PS50088">
    <property type="entry name" value="ANK_REPEAT"/>
    <property type="match status" value="1"/>
</dbReference>
<dbReference type="GO" id="GO:0007399">
    <property type="term" value="P:nervous system development"/>
    <property type="evidence" value="ECO:0007669"/>
    <property type="project" value="UniProtKB-ARBA"/>
</dbReference>
<dbReference type="Gene3D" id="4.10.470.20">
    <property type="match status" value="2"/>
</dbReference>
<dbReference type="PROSITE" id="PS01186">
    <property type="entry name" value="EGF_2"/>
    <property type="match status" value="2"/>
</dbReference>
<dbReference type="PROSITE" id="PS50026">
    <property type="entry name" value="EGF_3"/>
    <property type="match status" value="4"/>
</dbReference>
<feature type="transmembrane region" description="Helical" evidence="13">
    <location>
        <begin position="580"/>
        <end position="602"/>
    </location>
</feature>
<keyword evidence="8 12" id="KW-1015">Disulfide bond</keyword>
<evidence type="ECO:0000256" key="7">
    <source>
        <dbReference type="ARBA" id="ARBA00023136"/>
    </source>
</evidence>
<dbReference type="InterPro" id="IPR035993">
    <property type="entry name" value="Notch-like_dom_sf"/>
</dbReference>
<dbReference type="STRING" id="6182.A0A4Z2CSF3"/>
<feature type="disulfide bond" evidence="12">
    <location>
        <begin position="117"/>
        <end position="126"/>
    </location>
</feature>
<feature type="domain" description="EGF-like" evidence="14">
    <location>
        <begin position="128"/>
        <end position="165"/>
    </location>
</feature>
<dbReference type="SUPFAM" id="SSF48403">
    <property type="entry name" value="Ankyrin repeat"/>
    <property type="match status" value="1"/>
</dbReference>